<accession>A0A2N3VKD7</accession>
<dbReference type="AlphaFoldDB" id="A0A2N3VKD7"/>
<dbReference type="RefSeq" id="WP_101467695.1">
    <property type="nucleotide sequence ID" value="NZ_JBEZZV010000001.1"/>
</dbReference>
<proteinExistence type="predicted"/>
<dbReference type="Gene3D" id="3.30.9.10">
    <property type="entry name" value="D-Amino Acid Oxidase, subunit A, domain 2"/>
    <property type="match status" value="1"/>
</dbReference>
<dbReference type="Pfam" id="PF01266">
    <property type="entry name" value="DAO"/>
    <property type="match status" value="1"/>
</dbReference>
<protein>
    <submittedName>
        <fullName evidence="2">Glycine/D-amino acid oxidase-like deaminating enzyme</fullName>
    </submittedName>
</protein>
<gene>
    <name evidence="2" type="ORF">ATK86_6560</name>
</gene>
<dbReference type="InterPro" id="IPR036188">
    <property type="entry name" value="FAD/NAD-bd_sf"/>
</dbReference>
<comment type="caution">
    <text evidence="2">The sequence shown here is derived from an EMBL/GenBank/DDBJ whole genome shotgun (WGS) entry which is preliminary data.</text>
</comment>
<evidence type="ECO:0000259" key="1">
    <source>
        <dbReference type="Pfam" id="PF01266"/>
    </source>
</evidence>
<sequence>MELINDTGWAGQPTTVEPSLTGDIDCDVVVIGGGGGGMSAALRLADKGIDVVLLEAKTLGWGATSRNAGYITNSVAADPEMLGFLLKRERLRELYRYAEHAVHFAEDAIKHHAIDCDYRQEGIVMAAVSKGQLRHARRNAKVLAEAGSAGEFVEGPEAGLPQGFLGGIREGVGGTVNPGKFALGLRAATLAAGVRVYESTPARDVVDAGGRVTVVTPNGKVRARKALLTTNAASNSLPIAPKHLATPVWTSLVETEPIAPERLDEIGWTSRAPLVTLHMILESYRVTPRGTIAFGTRRIQAGRNPLPDRTPAPHVAEDLVRGFHDRFPGLRDIKPVKAWGGWIGMSSTWLPVAGEASDNVLYSAACNGHGFAQAQYVGHLLADQVTGAPMHEDLAAIWHDRKRFWPSFVSNPALYLGWLADRAADRLASTGK</sequence>
<evidence type="ECO:0000313" key="2">
    <source>
        <dbReference type="EMBL" id="PKV82076.1"/>
    </source>
</evidence>
<dbReference type="PANTHER" id="PTHR13847">
    <property type="entry name" value="SARCOSINE DEHYDROGENASE-RELATED"/>
    <property type="match status" value="1"/>
</dbReference>
<keyword evidence="3" id="KW-1185">Reference proteome</keyword>
<name>A0A2N3VKD7_9NOCA</name>
<dbReference type="GeneID" id="97468358"/>
<feature type="domain" description="FAD dependent oxidoreductase" evidence="1">
    <location>
        <begin position="27"/>
        <end position="383"/>
    </location>
</feature>
<dbReference type="InterPro" id="IPR006076">
    <property type="entry name" value="FAD-dep_OxRdtase"/>
</dbReference>
<evidence type="ECO:0000313" key="3">
    <source>
        <dbReference type="Proteomes" id="UP000233766"/>
    </source>
</evidence>
<dbReference type="SUPFAM" id="SSF51905">
    <property type="entry name" value="FAD/NAD(P)-binding domain"/>
    <property type="match status" value="1"/>
</dbReference>
<dbReference type="PANTHER" id="PTHR13847:SF281">
    <property type="entry name" value="FAD DEPENDENT OXIDOREDUCTASE DOMAIN-CONTAINING PROTEIN"/>
    <property type="match status" value="1"/>
</dbReference>
<organism evidence="2 3">
    <name type="scientific">Nocardia fluminea</name>
    <dbReference type="NCBI Taxonomy" id="134984"/>
    <lineage>
        <taxon>Bacteria</taxon>
        <taxon>Bacillati</taxon>
        <taxon>Actinomycetota</taxon>
        <taxon>Actinomycetes</taxon>
        <taxon>Mycobacteriales</taxon>
        <taxon>Nocardiaceae</taxon>
        <taxon>Nocardia</taxon>
    </lineage>
</organism>
<dbReference type="Gene3D" id="3.50.50.60">
    <property type="entry name" value="FAD/NAD(P)-binding domain"/>
    <property type="match status" value="1"/>
</dbReference>
<dbReference type="EMBL" id="PJMW01000002">
    <property type="protein sequence ID" value="PKV82076.1"/>
    <property type="molecule type" value="Genomic_DNA"/>
</dbReference>
<reference evidence="2 3" key="1">
    <citation type="submission" date="2017-12" db="EMBL/GenBank/DDBJ databases">
        <title>Sequencing the genomes of 1000 Actinobacteria strains.</title>
        <authorList>
            <person name="Klenk H.-P."/>
        </authorList>
    </citation>
    <scope>NUCLEOTIDE SEQUENCE [LARGE SCALE GENOMIC DNA]</scope>
    <source>
        <strain evidence="2 3">DSM 44489</strain>
    </source>
</reference>
<dbReference type="Proteomes" id="UP000233766">
    <property type="component" value="Unassembled WGS sequence"/>
</dbReference>
<dbReference type="OrthoDB" id="9805852at2"/>
<dbReference type="GO" id="GO:0005737">
    <property type="term" value="C:cytoplasm"/>
    <property type="evidence" value="ECO:0007669"/>
    <property type="project" value="TreeGrafter"/>
</dbReference>